<dbReference type="EMBL" id="BPFH01000004">
    <property type="protein sequence ID" value="GIT95771.1"/>
    <property type="molecule type" value="Genomic_DNA"/>
</dbReference>
<protein>
    <submittedName>
        <fullName evidence="2">Uncharacterized protein</fullName>
    </submittedName>
</protein>
<dbReference type="Proteomes" id="UP000786693">
    <property type="component" value="Unassembled WGS sequence"/>
</dbReference>
<feature type="region of interest" description="Disordered" evidence="1">
    <location>
        <begin position="1"/>
        <end position="59"/>
    </location>
</feature>
<name>A0ABQ4NMZ9_9RHOB</name>
<feature type="compositionally biased region" description="Basic and acidic residues" evidence="1">
    <location>
        <begin position="1"/>
        <end position="11"/>
    </location>
</feature>
<comment type="caution">
    <text evidence="2">The sequence shown here is derived from an EMBL/GenBank/DDBJ whole genome shotgun (WGS) entry which is preliminary data.</text>
</comment>
<evidence type="ECO:0000256" key="1">
    <source>
        <dbReference type="SAM" id="MobiDB-lite"/>
    </source>
</evidence>
<organism evidence="2 3">
    <name type="scientific">Jannaschia pagri</name>
    <dbReference type="NCBI Taxonomy" id="2829797"/>
    <lineage>
        <taxon>Bacteria</taxon>
        <taxon>Pseudomonadati</taxon>
        <taxon>Pseudomonadota</taxon>
        <taxon>Alphaproteobacteria</taxon>
        <taxon>Rhodobacterales</taxon>
        <taxon>Roseobacteraceae</taxon>
        <taxon>Jannaschia</taxon>
    </lineage>
</organism>
<evidence type="ECO:0000313" key="3">
    <source>
        <dbReference type="Proteomes" id="UP000786693"/>
    </source>
</evidence>
<keyword evidence="3" id="KW-1185">Reference proteome</keyword>
<accession>A0ABQ4NMZ9</accession>
<gene>
    <name evidence="2" type="ORF">JANAI62_23940</name>
</gene>
<evidence type="ECO:0000313" key="2">
    <source>
        <dbReference type="EMBL" id="GIT95771.1"/>
    </source>
</evidence>
<dbReference type="RefSeq" id="WP_220749266.1">
    <property type="nucleotide sequence ID" value="NZ_BPFH01000004.1"/>
</dbReference>
<proteinExistence type="predicted"/>
<sequence length="59" mass="6434">MTKHATEKAEQPDGQTKYDVPTTPDEDFAIDQRGDNPKRANAAPPASPVDKVVSLLKKD</sequence>
<reference evidence="2 3" key="1">
    <citation type="submission" date="2021-05" db="EMBL/GenBank/DDBJ databases">
        <title>Bacteria Genome sequencing.</title>
        <authorList>
            <person name="Takabe Y."/>
            <person name="Nakajima Y."/>
            <person name="Suzuki S."/>
            <person name="Shiozaki T."/>
        </authorList>
    </citation>
    <scope>NUCLEOTIDE SEQUENCE [LARGE SCALE GENOMIC DNA]</scope>
    <source>
        <strain evidence="2 3">AI_62</strain>
    </source>
</reference>